<dbReference type="Proteomes" id="UP000192448">
    <property type="component" value="Unassembled WGS sequence"/>
</dbReference>
<comment type="subcellular location">
    <subcellularLocation>
        <location evidence="1">Cell membrane</location>
        <topology evidence="1">Peripheral membrane protein</topology>
    </subcellularLocation>
</comment>
<comment type="caution">
    <text evidence="11">The sequence shown here is derived from an EMBL/GenBank/DDBJ whole genome shotgun (WGS) entry which is preliminary data.</text>
</comment>
<evidence type="ECO:0000256" key="4">
    <source>
        <dbReference type="ARBA" id="ARBA00022597"/>
    </source>
</evidence>
<keyword evidence="9" id="KW-0472">Membrane</keyword>
<dbReference type="Pfam" id="PF00005">
    <property type="entry name" value="ABC_tran"/>
    <property type="match status" value="2"/>
</dbReference>
<dbReference type="STRING" id="1927124.BST13_15885"/>
<evidence type="ECO:0000256" key="2">
    <source>
        <dbReference type="ARBA" id="ARBA00022448"/>
    </source>
</evidence>
<dbReference type="PANTHER" id="PTHR43790:SF3">
    <property type="entry name" value="D-ALLOSE IMPORT ATP-BINDING PROTEIN ALSA-RELATED"/>
    <property type="match status" value="1"/>
</dbReference>
<evidence type="ECO:0000313" key="12">
    <source>
        <dbReference type="Proteomes" id="UP000192448"/>
    </source>
</evidence>
<keyword evidence="12" id="KW-1185">Reference proteome</keyword>
<dbReference type="InterPro" id="IPR027417">
    <property type="entry name" value="P-loop_NTPase"/>
</dbReference>
<reference evidence="11 12" key="1">
    <citation type="submission" date="2017-02" db="EMBL/GenBank/DDBJ databases">
        <title>The new phylogeny of genus Mycobacterium.</title>
        <authorList>
            <person name="Tortoli E."/>
            <person name="Trovato A."/>
            <person name="Cirillo D.M."/>
        </authorList>
    </citation>
    <scope>NUCLEOTIDE SEQUENCE [LARGE SCALE GENOMIC DNA]</scope>
    <source>
        <strain evidence="11 12">RW6</strain>
    </source>
</reference>
<sequence>MAETTTDPALAVQMRGVCKSFGTNEVLRGVDFDLKRGEVHALLGGNGAGKSTLMKILQGVHRPDAGHISIDGSPVEINSPADATKAGIGMVFQEFSLIPSLSVAANIFLGREPRRFGLVDDHEINRRARTLLGRMGAHLDPRRTVADLPVGYWQVTEIAKALSSEASILVMDEPTASLPYSEVDTLFELIGRLKQQGISIIYISHRMAEIARVADRLTVLRDGRRVLTDQVAAVSSDRIAETIVGREILYGFHRTAYADSTAATVLSLDGMTTDQLTDISFTVAEGEVVGLAGLIGSGRTELARCLFGIDPRRSGTVRVRGRAIPAHRPQDAIDAGIMLVPEDRKCEGLVGEHSVRTNMLLPSLSHLGRRPFLDDRRGRQVCHGIAQRLNIRASALNEPVLRLSGGNQQKVVFSKWLALAEVGIMPEVLILDEPTAGVDIASKVDIMQLVLDLADSGTAIVLISSELEELLAVTDRVLVMRHGRIETTLDRADIANEESLQLAIQGV</sequence>
<keyword evidence="8" id="KW-1278">Translocase</keyword>
<evidence type="ECO:0000259" key="10">
    <source>
        <dbReference type="PROSITE" id="PS50893"/>
    </source>
</evidence>
<keyword evidence="4" id="KW-0762">Sugar transport</keyword>
<dbReference type="RefSeq" id="WP_083164984.1">
    <property type="nucleotide sequence ID" value="NZ_MVHF01000014.1"/>
</dbReference>
<dbReference type="Gene3D" id="3.40.50.300">
    <property type="entry name" value="P-loop containing nucleotide triphosphate hydrolases"/>
    <property type="match status" value="2"/>
</dbReference>
<evidence type="ECO:0000256" key="8">
    <source>
        <dbReference type="ARBA" id="ARBA00022967"/>
    </source>
</evidence>
<dbReference type="PANTHER" id="PTHR43790">
    <property type="entry name" value="CARBOHYDRATE TRANSPORT ATP-BINDING PROTEIN MG119-RELATED"/>
    <property type="match status" value="1"/>
</dbReference>
<keyword evidence="2" id="KW-0813">Transport</keyword>
<dbReference type="InterPro" id="IPR003593">
    <property type="entry name" value="AAA+_ATPase"/>
</dbReference>
<dbReference type="GO" id="GO:0005524">
    <property type="term" value="F:ATP binding"/>
    <property type="evidence" value="ECO:0007669"/>
    <property type="project" value="UniProtKB-KW"/>
</dbReference>
<dbReference type="PROSITE" id="PS00211">
    <property type="entry name" value="ABC_TRANSPORTER_1"/>
    <property type="match status" value="1"/>
</dbReference>
<gene>
    <name evidence="11" type="ORF">BST13_15885</name>
</gene>
<keyword evidence="7 11" id="KW-0067">ATP-binding</keyword>
<evidence type="ECO:0000256" key="6">
    <source>
        <dbReference type="ARBA" id="ARBA00022741"/>
    </source>
</evidence>
<dbReference type="EMBL" id="MVHF01000014">
    <property type="protein sequence ID" value="ORA34913.1"/>
    <property type="molecule type" value="Genomic_DNA"/>
</dbReference>
<feature type="domain" description="ABC transporter" evidence="10">
    <location>
        <begin position="12"/>
        <end position="247"/>
    </location>
</feature>
<keyword evidence="3" id="KW-1003">Cell membrane</keyword>
<dbReference type="CDD" id="cd03216">
    <property type="entry name" value="ABC_Carb_Monos_I"/>
    <property type="match status" value="1"/>
</dbReference>
<dbReference type="GO" id="GO:0005886">
    <property type="term" value="C:plasma membrane"/>
    <property type="evidence" value="ECO:0007669"/>
    <property type="project" value="UniProtKB-SubCell"/>
</dbReference>
<dbReference type="InterPro" id="IPR017871">
    <property type="entry name" value="ABC_transporter-like_CS"/>
</dbReference>
<organism evidence="11 12">
    <name type="scientific">Mycobacterium aquaticum</name>
    <dbReference type="NCBI Taxonomy" id="1927124"/>
    <lineage>
        <taxon>Bacteria</taxon>
        <taxon>Bacillati</taxon>
        <taxon>Actinomycetota</taxon>
        <taxon>Actinomycetes</taxon>
        <taxon>Mycobacteriales</taxon>
        <taxon>Mycobacteriaceae</taxon>
        <taxon>Mycobacterium</taxon>
    </lineage>
</organism>
<evidence type="ECO:0000256" key="5">
    <source>
        <dbReference type="ARBA" id="ARBA00022737"/>
    </source>
</evidence>
<keyword evidence="5" id="KW-0677">Repeat</keyword>
<dbReference type="AlphaFoldDB" id="A0A1X0AXZ7"/>
<protein>
    <submittedName>
        <fullName evidence="11">Sugar ABC transporter ATP-binding protein</fullName>
    </submittedName>
</protein>
<dbReference type="InterPro" id="IPR050107">
    <property type="entry name" value="ABC_carbohydrate_import_ATPase"/>
</dbReference>
<evidence type="ECO:0000256" key="7">
    <source>
        <dbReference type="ARBA" id="ARBA00022840"/>
    </source>
</evidence>
<dbReference type="InterPro" id="IPR003439">
    <property type="entry name" value="ABC_transporter-like_ATP-bd"/>
</dbReference>
<dbReference type="SMART" id="SM00382">
    <property type="entry name" value="AAA"/>
    <property type="match status" value="2"/>
</dbReference>
<proteinExistence type="predicted"/>
<dbReference type="CDD" id="cd03215">
    <property type="entry name" value="ABC_Carb_Monos_II"/>
    <property type="match status" value="1"/>
</dbReference>
<name>A0A1X0AXZ7_9MYCO</name>
<dbReference type="PROSITE" id="PS50893">
    <property type="entry name" value="ABC_TRANSPORTER_2"/>
    <property type="match status" value="2"/>
</dbReference>
<dbReference type="SUPFAM" id="SSF52540">
    <property type="entry name" value="P-loop containing nucleoside triphosphate hydrolases"/>
    <property type="match status" value="2"/>
</dbReference>
<evidence type="ECO:0000256" key="3">
    <source>
        <dbReference type="ARBA" id="ARBA00022475"/>
    </source>
</evidence>
<keyword evidence="6" id="KW-0547">Nucleotide-binding</keyword>
<evidence type="ECO:0000256" key="1">
    <source>
        <dbReference type="ARBA" id="ARBA00004202"/>
    </source>
</evidence>
<evidence type="ECO:0000313" key="11">
    <source>
        <dbReference type="EMBL" id="ORA34913.1"/>
    </source>
</evidence>
<dbReference type="FunFam" id="3.40.50.300:FF:000127">
    <property type="entry name" value="Ribose import ATP-binding protein RbsA"/>
    <property type="match status" value="1"/>
</dbReference>
<dbReference type="GO" id="GO:0016887">
    <property type="term" value="F:ATP hydrolysis activity"/>
    <property type="evidence" value="ECO:0007669"/>
    <property type="project" value="InterPro"/>
</dbReference>
<feature type="domain" description="ABC transporter" evidence="10">
    <location>
        <begin position="256"/>
        <end position="507"/>
    </location>
</feature>
<evidence type="ECO:0000256" key="9">
    <source>
        <dbReference type="ARBA" id="ARBA00023136"/>
    </source>
</evidence>
<dbReference type="OrthoDB" id="7757085at2"/>
<accession>A0A1X0AXZ7</accession>